<keyword evidence="3" id="KW-1185">Reference proteome</keyword>
<comment type="caution">
    <text evidence="2">The sequence shown here is derived from an EMBL/GenBank/DDBJ whole genome shotgun (WGS) entry which is preliminary data.</text>
</comment>
<dbReference type="CDD" id="cd07042">
    <property type="entry name" value="STAS_SulP_like_sulfate_transporter"/>
    <property type="match status" value="1"/>
</dbReference>
<organism evidence="2 3">
    <name type="scientific">Ranitomeya imitator</name>
    <name type="common">mimic poison frog</name>
    <dbReference type="NCBI Taxonomy" id="111125"/>
    <lineage>
        <taxon>Eukaryota</taxon>
        <taxon>Metazoa</taxon>
        <taxon>Chordata</taxon>
        <taxon>Craniata</taxon>
        <taxon>Vertebrata</taxon>
        <taxon>Euteleostomi</taxon>
        <taxon>Amphibia</taxon>
        <taxon>Batrachia</taxon>
        <taxon>Anura</taxon>
        <taxon>Neobatrachia</taxon>
        <taxon>Hyloidea</taxon>
        <taxon>Dendrobatidae</taxon>
        <taxon>Dendrobatinae</taxon>
        <taxon>Ranitomeya</taxon>
    </lineage>
</organism>
<dbReference type="Proteomes" id="UP001176940">
    <property type="component" value="Unassembled WGS sequence"/>
</dbReference>
<evidence type="ECO:0000259" key="1">
    <source>
        <dbReference type="PROSITE" id="PS50801"/>
    </source>
</evidence>
<dbReference type="PROSITE" id="PS50801">
    <property type="entry name" value="STAS"/>
    <property type="match status" value="1"/>
</dbReference>
<dbReference type="PANTHER" id="PTHR11814">
    <property type="entry name" value="SULFATE TRANSPORTER"/>
    <property type="match status" value="1"/>
</dbReference>
<proteinExistence type="predicted"/>
<feature type="domain" description="STAS" evidence="1">
    <location>
        <begin position="1"/>
        <end position="98"/>
    </location>
</feature>
<sequence length="115" mass="12737">MTLSESIPQSPVTLRSLGLEKLDFHSLILDFSAVSFIDTVGTKMLTNVFNEFREIEVEVYIVNCPVSVLRQLENSNFFNENITQASIFASIHDAVSYVSNGQNSESSSLSEITAI</sequence>
<dbReference type="InterPro" id="IPR002645">
    <property type="entry name" value="STAS_dom"/>
</dbReference>
<accession>A0ABN9M9C0</accession>
<dbReference type="SUPFAM" id="SSF52091">
    <property type="entry name" value="SpoIIaa-like"/>
    <property type="match status" value="1"/>
</dbReference>
<dbReference type="EMBL" id="CAUEEQ010054692">
    <property type="protein sequence ID" value="CAJ0962344.1"/>
    <property type="molecule type" value="Genomic_DNA"/>
</dbReference>
<dbReference type="Pfam" id="PF01740">
    <property type="entry name" value="STAS"/>
    <property type="match status" value="1"/>
</dbReference>
<dbReference type="InterPro" id="IPR001902">
    <property type="entry name" value="SLC26A/SulP_fam"/>
</dbReference>
<evidence type="ECO:0000313" key="2">
    <source>
        <dbReference type="EMBL" id="CAJ0962344.1"/>
    </source>
</evidence>
<name>A0ABN9M9C0_9NEOB</name>
<gene>
    <name evidence="2" type="ORF">RIMI_LOCUS18156708</name>
</gene>
<dbReference type="InterPro" id="IPR036513">
    <property type="entry name" value="STAS_dom_sf"/>
</dbReference>
<protein>
    <recommendedName>
        <fullName evidence="1">STAS domain-containing protein</fullName>
    </recommendedName>
</protein>
<dbReference type="Gene3D" id="3.30.750.24">
    <property type="entry name" value="STAS domain"/>
    <property type="match status" value="1"/>
</dbReference>
<reference evidence="2" key="1">
    <citation type="submission" date="2023-07" db="EMBL/GenBank/DDBJ databases">
        <authorList>
            <person name="Stuckert A."/>
        </authorList>
    </citation>
    <scope>NUCLEOTIDE SEQUENCE</scope>
</reference>
<evidence type="ECO:0000313" key="3">
    <source>
        <dbReference type="Proteomes" id="UP001176940"/>
    </source>
</evidence>